<evidence type="ECO:0008006" key="4">
    <source>
        <dbReference type="Google" id="ProtNLM"/>
    </source>
</evidence>
<reference evidence="2 3" key="1">
    <citation type="journal article" date="2019" name="Int. J. Syst. Evol. Microbiol.">
        <title>The Global Catalogue of Microorganisms (GCM) 10K type strain sequencing project: providing services to taxonomists for standard genome sequencing and annotation.</title>
        <authorList>
            <consortium name="The Broad Institute Genomics Platform"/>
            <consortium name="The Broad Institute Genome Sequencing Center for Infectious Disease"/>
            <person name="Wu L."/>
            <person name="Ma J."/>
        </authorList>
    </citation>
    <scope>NUCLEOTIDE SEQUENCE [LARGE SCALE GENOMIC DNA]</scope>
    <source>
        <strain evidence="2 3">XZYJ18</strain>
    </source>
</reference>
<feature type="compositionally biased region" description="Low complexity" evidence="1">
    <location>
        <begin position="146"/>
        <end position="164"/>
    </location>
</feature>
<name>A0ABD5Q0M9_9EURY</name>
<keyword evidence="3" id="KW-1185">Reference proteome</keyword>
<feature type="compositionally biased region" description="Gly residues" evidence="1">
    <location>
        <begin position="133"/>
        <end position="145"/>
    </location>
</feature>
<accession>A0ABD5Q0M9</accession>
<dbReference type="GeneID" id="73045166"/>
<feature type="region of interest" description="Disordered" evidence="1">
    <location>
        <begin position="131"/>
        <end position="164"/>
    </location>
</feature>
<gene>
    <name evidence="2" type="ORF">ACFO9K_07750</name>
</gene>
<feature type="compositionally biased region" description="Polar residues" evidence="1">
    <location>
        <begin position="308"/>
        <end position="317"/>
    </location>
</feature>
<proteinExistence type="predicted"/>
<organism evidence="2 3">
    <name type="scientific">Halorussus aquaticus</name>
    <dbReference type="NCBI Taxonomy" id="2953748"/>
    <lineage>
        <taxon>Archaea</taxon>
        <taxon>Methanobacteriati</taxon>
        <taxon>Methanobacteriota</taxon>
        <taxon>Stenosarchaea group</taxon>
        <taxon>Halobacteria</taxon>
        <taxon>Halobacteriales</taxon>
        <taxon>Haladaptataceae</taxon>
        <taxon>Halorussus</taxon>
    </lineage>
</organism>
<evidence type="ECO:0000313" key="3">
    <source>
        <dbReference type="Proteomes" id="UP001595945"/>
    </source>
</evidence>
<dbReference type="RefSeq" id="WP_254266776.1">
    <property type="nucleotide sequence ID" value="NZ_CP100400.1"/>
</dbReference>
<evidence type="ECO:0000256" key="1">
    <source>
        <dbReference type="SAM" id="MobiDB-lite"/>
    </source>
</evidence>
<evidence type="ECO:0000313" key="2">
    <source>
        <dbReference type="EMBL" id="MFC4824153.1"/>
    </source>
</evidence>
<dbReference type="AlphaFoldDB" id="A0ABD5Q0M9"/>
<dbReference type="Proteomes" id="UP001595945">
    <property type="component" value="Unassembled WGS sequence"/>
</dbReference>
<sequence>MNRRELLGAVGAGATGAAGLLGARARSAGQDTETTTTTTSDGQEFTGIDSSADRPFATITVGSREGVRNPENNRPHVVRVWNDSQQARTVGLRLVRGDADAPLLDRRVEFPADGFLTVRLLDPADYALTVRPGSGGGTESGGENGGTTATQTATATSTASAGETVEIPRAQFDCNRSRTDVAVTADGQVNSETVTTEAGCPPEVTGRTFTAFGGSCGSADDASVSFADESVTVSGAIRAPNPCYGAQLADVSVTSADTLRVVVETTEPGGGVCAQCVASVEYETHLAFRDRVPETVEVVHRRGDQTETVATVSRGGQTTTAEGTVSGAGGVAATEDDESNHRDRP</sequence>
<comment type="caution">
    <text evidence="2">The sequence shown here is derived from an EMBL/GenBank/DDBJ whole genome shotgun (WGS) entry which is preliminary data.</text>
</comment>
<dbReference type="EMBL" id="JBHSHT010000001">
    <property type="protein sequence ID" value="MFC4824153.1"/>
    <property type="molecule type" value="Genomic_DNA"/>
</dbReference>
<feature type="region of interest" description="Disordered" evidence="1">
    <location>
        <begin position="308"/>
        <end position="345"/>
    </location>
</feature>
<protein>
    <recommendedName>
        <fullName evidence="4">Tat (Twin-arginine translocation) pathway signal sequence</fullName>
    </recommendedName>
</protein>